<evidence type="ECO:0000256" key="1">
    <source>
        <dbReference type="SAM" id="Phobius"/>
    </source>
</evidence>
<gene>
    <name evidence="3" type="ORF">RI129_001571</name>
</gene>
<evidence type="ECO:0000256" key="2">
    <source>
        <dbReference type="SAM" id="SignalP"/>
    </source>
</evidence>
<feature type="transmembrane region" description="Helical" evidence="1">
    <location>
        <begin position="140"/>
        <end position="161"/>
    </location>
</feature>
<name>A0AAN7ZPT2_9COLE</name>
<feature type="chain" id="PRO_5042819063" evidence="2">
    <location>
        <begin position="23"/>
        <end position="201"/>
    </location>
</feature>
<sequence length="201" mass="22682">MTPRGLCFILFLHGYTIHSCESKTDGSGEILIEKKGNALDLRWILKVKKCLQISTLQCFYDLVINEGDSRHGKGSGTPPEDFDVGDVIEIADAINESRKEVTEKRKLKLPKNGKKVLPFLIVPGLVLAGILPWIVPQLKIVVMAVGLINQIALSSAIFSFLRSYIFDKKAEEHIFYINHGYKNSLKLANDVPVRYHTREFR</sequence>
<dbReference type="EMBL" id="JAVRBK010000001">
    <property type="protein sequence ID" value="KAK5650542.1"/>
    <property type="molecule type" value="Genomic_DNA"/>
</dbReference>
<keyword evidence="4" id="KW-1185">Reference proteome</keyword>
<keyword evidence="1" id="KW-0812">Transmembrane</keyword>
<dbReference type="AlphaFoldDB" id="A0AAN7ZPT2"/>
<protein>
    <submittedName>
        <fullName evidence="3">Uncharacterized protein</fullName>
    </submittedName>
</protein>
<evidence type="ECO:0000313" key="3">
    <source>
        <dbReference type="EMBL" id="KAK5650542.1"/>
    </source>
</evidence>
<comment type="caution">
    <text evidence="3">The sequence shown here is derived from an EMBL/GenBank/DDBJ whole genome shotgun (WGS) entry which is preliminary data.</text>
</comment>
<accession>A0AAN7ZPT2</accession>
<reference evidence="3 4" key="1">
    <citation type="journal article" date="2024" name="Insects">
        <title>An Improved Chromosome-Level Genome Assembly of the Firefly Pyrocoelia pectoralis.</title>
        <authorList>
            <person name="Fu X."/>
            <person name="Meyer-Rochow V.B."/>
            <person name="Ballantyne L."/>
            <person name="Zhu X."/>
        </authorList>
    </citation>
    <scope>NUCLEOTIDE SEQUENCE [LARGE SCALE GENOMIC DNA]</scope>
    <source>
        <strain evidence="3">XCY_ONT2</strain>
    </source>
</reference>
<feature type="signal peptide" evidence="2">
    <location>
        <begin position="1"/>
        <end position="22"/>
    </location>
</feature>
<keyword evidence="1" id="KW-1133">Transmembrane helix</keyword>
<feature type="transmembrane region" description="Helical" evidence="1">
    <location>
        <begin position="116"/>
        <end position="134"/>
    </location>
</feature>
<keyword evidence="1" id="KW-0472">Membrane</keyword>
<dbReference type="Proteomes" id="UP001329430">
    <property type="component" value="Chromosome 1"/>
</dbReference>
<proteinExistence type="predicted"/>
<organism evidence="3 4">
    <name type="scientific">Pyrocoelia pectoralis</name>
    <dbReference type="NCBI Taxonomy" id="417401"/>
    <lineage>
        <taxon>Eukaryota</taxon>
        <taxon>Metazoa</taxon>
        <taxon>Ecdysozoa</taxon>
        <taxon>Arthropoda</taxon>
        <taxon>Hexapoda</taxon>
        <taxon>Insecta</taxon>
        <taxon>Pterygota</taxon>
        <taxon>Neoptera</taxon>
        <taxon>Endopterygota</taxon>
        <taxon>Coleoptera</taxon>
        <taxon>Polyphaga</taxon>
        <taxon>Elateriformia</taxon>
        <taxon>Elateroidea</taxon>
        <taxon>Lampyridae</taxon>
        <taxon>Lampyrinae</taxon>
        <taxon>Pyrocoelia</taxon>
    </lineage>
</organism>
<keyword evidence="2" id="KW-0732">Signal</keyword>
<evidence type="ECO:0000313" key="4">
    <source>
        <dbReference type="Proteomes" id="UP001329430"/>
    </source>
</evidence>